<evidence type="ECO:0000313" key="8">
    <source>
        <dbReference type="EMBL" id="MBC3920430.1"/>
    </source>
</evidence>
<dbReference type="SUPFAM" id="SSF55681">
    <property type="entry name" value="Class II aaRS and biotin synthetases"/>
    <property type="match status" value="1"/>
</dbReference>
<evidence type="ECO:0000256" key="3">
    <source>
        <dbReference type="ARBA" id="ARBA00022840"/>
    </source>
</evidence>
<sequence>MQVHTLANQNLQLNAAEIEIRCDGPARQVDIEVVAETGSTNADLMARLPQLQCPVLRIAVHQTAGRGRAGRPWLTVPGGMLTFSLAWHLPQAPQHLLGLPLAIGVALAETLNTLGLSVQLKWPNDILRDGKKLAGILLESTAAQNGGTWIVAGIGLNLQVSDALEAEIGRTIADAPWLARMDRNALVASLLNALAPTLEQFATQGFSSFLPRWNALHAHAGQTVNILDHGQVLHTGVALGVDLHGCLVLQTTQGQVNVMAGDVSLRPATP</sequence>
<dbReference type="PANTHER" id="PTHR12835">
    <property type="entry name" value="BIOTIN PROTEIN LIGASE"/>
    <property type="match status" value="1"/>
</dbReference>
<proteinExistence type="predicted"/>
<dbReference type="PROSITE" id="PS51733">
    <property type="entry name" value="BPL_LPL_CATALYTIC"/>
    <property type="match status" value="1"/>
</dbReference>
<comment type="caution">
    <text evidence="8">The sequence shown here is derived from an EMBL/GenBank/DDBJ whole genome shotgun (WGS) entry which is preliminary data.</text>
</comment>
<dbReference type="EMBL" id="JACOGF010000016">
    <property type="protein sequence ID" value="MBC3920430.1"/>
    <property type="molecule type" value="Genomic_DNA"/>
</dbReference>
<dbReference type="GO" id="GO:0004077">
    <property type="term" value="F:biotin--[biotin carboxyl-carrier protein] ligase activity"/>
    <property type="evidence" value="ECO:0007669"/>
    <property type="project" value="UniProtKB-EC"/>
</dbReference>
<evidence type="ECO:0000256" key="6">
    <source>
        <dbReference type="ARBA" id="ARBA00047846"/>
    </source>
</evidence>
<dbReference type="Pfam" id="PF03099">
    <property type="entry name" value="BPL_LplA_LipB"/>
    <property type="match status" value="1"/>
</dbReference>
<name>A0ABR6ZXX5_9BURK</name>
<evidence type="ECO:0000256" key="1">
    <source>
        <dbReference type="ARBA" id="ARBA00022598"/>
    </source>
</evidence>
<keyword evidence="1 8" id="KW-0436">Ligase</keyword>
<evidence type="ECO:0000256" key="5">
    <source>
        <dbReference type="ARBA" id="ARBA00024227"/>
    </source>
</evidence>
<reference evidence="8 9" key="1">
    <citation type="submission" date="2020-08" db="EMBL/GenBank/DDBJ databases">
        <title>Novel species isolated from subtropical streams in China.</title>
        <authorList>
            <person name="Lu H."/>
        </authorList>
    </citation>
    <scope>NUCLEOTIDE SEQUENCE [LARGE SCALE GENOMIC DNA]</scope>
    <source>
        <strain evidence="8 9">CY18W</strain>
    </source>
</reference>
<dbReference type="NCBIfam" id="TIGR00121">
    <property type="entry name" value="birA_ligase"/>
    <property type="match status" value="1"/>
</dbReference>
<evidence type="ECO:0000259" key="7">
    <source>
        <dbReference type="PROSITE" id="PS51733"/>
    </source>
</evidence>
<keyword evidence="4" id="KW-0092">Biotin</keyword>
<dbReference type="PANTHER" id="PTHR12835:SF5">
    <property type="entry name" value="BIOTIN--PROTEIN LIGASE"/>
    <property type="match status" value="1"/>
</dbReference>
<evidence type="ECO:0000313" key="9">
    <source>
        <dbReference type="Proteomes" id="UP000650424"/>
    </source>
</evidence>
<dbReference type="SUPFAM" id="SSF50037">
    <property type="entry name" value="C-terminal domain of transcriptional repressors"/>
    <property type="match status" value="1"/>
</dbReference>
<dbReference type="Pfam" id="PF02237">
    <property type="entry name" value="BPL_C"/>
    <property type="match status" value="1"/>
</dbReference>
<keyword evidence="2" id="KW-0547">Nucleotide-binding</keyword>
<accession>A0ABR6ZXX5</accession>
<comment type="catalytic activity">
    <reaction evidence="6">
        <text>biotin + L-lysyl-[protein] + ATP = N(6)-biotinyl-L-lysyl-[protein] + AMP + diphosphate + H(+)</text>
        <dbReference type="Rhea" id="RHEA:11756"/>
        <dbReference type="Rhea" id="RHEA-COMP:9752"/>
        <dbReference type="Rhea" id="RHEA-COMP:10505"/>
        <dbReference type="ChEBI" id="CHEBI:15378"/>
        <dbReference type="ChEBI" id="CHEBI:29969"/>
        <dbReference type="ChEBI" id="CHEBI:30616"/>
        <dbReference type="ChEBI" id="CHEBI:33019"/>
        <dbReference type="ChEBI" id="CHEBI:57586"/>
        <dbReference type="ChEBI" id="CHEBI:83144"/>
        <dbReference type="ChEBI" id="CHEBI:456215"/>
        <dbReference type="EC" id="6.3.4.15"/>
    </reaction>
</comment>
<dbReference type="Gene3D" id="3.30.930.10">
    <property type="entry name" value="Bira Bifunctional Protein, Domain 2"/>
    <property type="match status" value="1"/>
</dbReference>
<evidence type="ECO:0000256" key="4">
    <source>
        <dbReference type="ARBA" id="ARBA00023267"/>
    </source>
</evidence>
<dbReference type="EC" id="6.3.4.15" evidence="5"/>
<dbReference type="Proteomes" id="UP000650424">
    <property type="component" value="Unassembled WGS sequence"/>
</dbReference>
<keyword evidence="9" id="KW-1185">Reference proteome</keyword>
<keyword evidence="3" id="KW-0067">ATP-binding</keyword>
<dbReference type="Gene3D" id="2.30.30.100">
    <property type="match status" value="1"/>
</dbReference>
<dbReference type="CDD" id="cd16442">
    <property type="entry name" value="BPL"/>
    <property type="match status" value="1"/>
</dbReference>
<dbReference type="InterPro" id="IPR003142">
    <property type="entry name" value="BPL_C"/>
</dbReference>
<protein>
    <recommendedName>
        <fullName evidence="5">biotin--[biotin carboxyl-carrier protein] ligase</fullName>
        <ecNumber evidence="5">6.3.4.15</ecNumber>
    </recommendedName>
</protein>
<feature type="domain" description="BPL/LPL catalytic" evidence="7">
    <location>
        <begin position="24"/>
        <end position="202"/>
    </location>
</feature>
<evidence type="ECO:0000256" key="2">
    <source>
        <dbReference type="ARBA" id="ARBA00022741"/>
    </source>
</evidence>
<gene>
    <name evidence="8" type="ORF">H8L32_23405</name>
</gene>
<dbReference type="InterPro" id="IPR004408">
    <property type="entry name" value="Biotin_CoA_COase_ligase"/>
</dbReference>
<dbReference type="InterPro" id="IPR045864">
    <property type="entry name" value="aa-tRNA-synth_II/BPL/LPL"/>
</dbReference>
<organism evidence="8 9">
    <name type="scientific">Undibacterium hunanense</name>
    <dbReference type="NCBI Taxonomy" id="2762292"/>
    <lineage>
        <taxon>Bacteria</taxon>
        <taxon>Pseudomonadati</taxon>
        <taxon>Pseudomonadota</taxon>
        <taxon>Betaproteobacteria</taxon>
        <taxon>Burkholderiales</taxon>
        <taxon>Oxalobacteraceae</taxon>
        <taxon>Undibacterium</taxon>
    </lineage>
</organism>
<dbReference type="InterPro" id="IPR008988">
    <property type="entry name" value="Transcriptional_repressor_C"/>
</dbReference>
<dbReference type="InterPro" id="IPR004143">
    <property type="entry name" value="BPL_LPL_catalytic"/>
</dbReference>